<evidence type="ECO:0000256" key="7">
    <source>
        <dbReference type="ARBA" id="ARBA00023242"/>
    </source>
</evidence>
<keyword evidence="9" id="KW-0137">Centromere</keyword>
<reference evidence="11 12" key="1">
    <citation type="submission" date="2013-03" db="EMBL/GenBank/DDBJ databases">
        <title>The Genome Sequence of Phialophora europaea CBS 101466.</title>
        <authorList>
            <consortium name="The Broad Institute Genomics Platform"/>
            <person name="Cuomo C."/>
            <person name="de Hoog S."/>
            <person name="Gorbushina A."/>
            <person name="Walker B."/>
            <person name="Young S.K."/>
            <person name="Zeng Q."/>
            <person name="Gargeya S."/>
            <person name="Fitzgerald M."/>
            <person name="Haas B."/>
            <person name="Abouelleil A."/>
            <person name="Allen A.W."/>
            <person name="Alvarado L."/>
            <person name="Arachchi H.M."/>
            <person name="Berlin A.M."/>
            <person name="Chapman S.B."/>
            <person name="Gainer-Dewar J."/>
            <person name="Goldberg J."/>
            <person name="Griggs A."/>
            <person name="Gujja S."/>
            <person name="Hansen M."/>
            <person name="Howarth C."/>
            <person name="Imamovic A."/>
            <person name="Ireland A."/>
            <person name="Larimer J."/>
            <person name="McCowan C."/>
            <person name="Murphy C."/>
            <person name="Pearson M."/>
            <person name="Poon T.W."/>
            <person name="Priest M."/>
            <person name="Roberts A."/>
            <person name="Saif S."/>
            <person name="Shea T."/>
            <person name="Sisk P."/>
            <person name="Sykes S."/>
            <person name="Wortman J."/>
            <person name="Nusbaum C."/>
            <person name="Birren B."/>
        </authorList>
    </citation>
    <scope>NUCLEOTIDE SEQUENCE [LARGE SCALE GENOMIC DNA]</scope>
    <source>
        <strain evidence="11 12">CBS 101466</strain>
    </source>
</reference>
<keyword evidence="8" id="KW-0131">Cell cycle</keyword>
<dbReference type="InParanoid" id="W2RK97"/>
<evidence type="ECO:0008006" key="13">
    <source>
        <dbReference type="Google" id="ProtNLM"/>
    </source>
</evidence>
<dbReference type="GO" id="GO:0000444">
    <property type="term" value="C:MIS12/MIND type complex"/>
    <property type="evidence" value="ECO:0007669"/>
    <property type="project" value="InterPro"/>
</dbReference>
<evidence type="ECO:0000256" key="5">
    <source>
        <dbReference type="ARBA" id="ARBA00022776"/>
    </source>
</evidence>
<comment type="subcellular location">
    <subcellularLocation>
        <location evidence="2">Chromosome</location>
        <location evidence="2">Centromere</location>
        <location evidence="2">Kinetochore</location>
    </subcellularLocation>
    <subcellularLocation>
        <location evidence="1">Nucleus</location>
    </subcellularLocation>
</comment>
<dbReference type="InterPro" id="IPR007128">
    <property type="entry name" value="PMF1/Nnf1"/>
</dbReference>
<gene>
    <name evidence="11" type="ORF">HMPREF1541_07863</name>
</gene>
<evidence type="ECO:0000256" key="9">
    <source>
        <dbReference type="ARBA" id="ARBA00023328"/>
    </source>
</evidence>
<dbReference type="FunCoup" id="W2RK97">
    <property type="interactions" value="26"/>
</dbReference>
<keyword evidence="5" id="KW-0498">Mitosis</keyword>
<dbReference type="STRING" id="1220924.W2RK97"/>
<dbReference type="GO" id="GO:0005634">
    <property type="term" value="C:nucleus"/>
    <property type="evidence" value="ECO:0007669"/>
    <property type="project" value="UniProtKB-SubCell"/>
</dbReference>
<evidence type="ECO:0000256" key="8">
    <source>
        <dbReference type="ARBA" id="ARBA00023306"/>
    </source>
</evidence>
<keyword evidence="6" id="KW-0995">Kinetochore</keyword>
<dbReference type="PANTHER" id="PTHR15459">
    <property type="entry name" value="POLYAMINE-MODULATED FACTOR 1"/>
    <property type="match status" value="1"/>
</dbReference>
<feature type="compositionally biased region" description="Pro residues" evidence="10">
    <location>
        <begin position="10"/>
        <end position="19"/>
    </location>
</feature>
<dbReference type="EMBL" id="KB822724">
    <property type="protein sequence ID" value="ETN36876.1"/>
    <property type="molecule type" value="Genomic_DNA"/>
</dbReference>
<proteinExistence type="predicted"/>
<feature type="region of interest" description="Disordered" evidence="10">
    <location>
        <begin position="1"/>
        <end position="23"/>
    </location>
</feature>
<evidence type="ECO:0000256" key="3">
    <source>
        <dbReference type="ARBA" id="ARBA00022454"/>
    </source>
</evidence>
<keyword evidence="12" id="KW-1185">Reference proteome</keyword>
<dbReference type="SUPFAM" id="SSF47857">
    <property type="entry name" value="Apolipophorin-III"/>
    <property type="match status" value="1"/>
</dbReference>
<dbReference type="HOGENOM" id="CLU_064565_1_0_1"/>
<keyword evidence="3" id="KW-0158">Chromosome</keyword>
<evidence type="ECO:0000256" key="2">
    <source>
        <dbReference type="ARBA" id="ARBA00004629"/>
    </source>
</evidence>
<sequence>MANQRNSASPSPPPQPPVAAAPGPRAAALQKVFAGALSSSLKADSYANFSSCFPTPAKYCPTALEGVWKQLNTRLEEECMRDFEKILEERSVVEGLNQWDTLIDDARRRKNRAVEGEQPSRPLHTLSADELYRAHTTPFLQQTATELESKLQATQQNNVQMMENIAAQRVEMEQLISGLESVVRDIEGSVEAMSGAEESSTEGLKKDVWELEQEVAATR</sequence>
<evidence type="ECO:0000256" key="1">
    <source>
        <dbReference type="ARBA" id="ARBA00004123"/>
    </source>
</evidence>
<dbReference type="GeneID" id="19975202"/>
<keyword evidence="4" id="KW-0132">Cell division</keyword>
<accession>W2RK97</accession>
<dbReference type="GO" id="GO:0007059">
    <property type="term" value="P:chromosome segregation"/>
    <property type="evidence" value="ECO:0007669"/>
    <property type="project" value="TreeGrafter"/>
</dbReference>
<dbReference type="OrthoDB" id="18453at2759"/>
<dbReference type="GO" id="GO:0051301">
    <property type="term" value="P:cell division"/>
    <property type="evidence" value="ECO:0007669"/>
    <property type="project" value="UniProtKB-KW"/>
</dbReference>
<evidence type="ECO:0000256" key="6">
    <source>
        <dbReference type="ARBA" id="ARBA00022838"/>
    </source>
</evidence>
<evidence type="ECO:0000313" key="12">
    <source>
        <dbReference type="Proteomes" id="UP000030752"/>
    </source>
</evidence>
<dbReference type="Proteomes" id="UP000030752">
    <property type="component" value="Unassembled WGS sequence"/>
</dbReference>
<keyword evidence="7" id="KW-0539">Nucleus</keyword>
<protein>
    <recommendedName>
        <fullName evidence="13">MIND kinetochore complex component Nnf1</fullName>
    </recommendedName>
</protein>
<dbReference type="PANTHER" id="PTHR15459:SF3">
    <property type="entry name" value="POLYAMINE-MODULATED FACTOR 1"/>
    <property type="match status" value="1"/>
</dbReference>
<evidence type="ECO:0000256" key="10">
    <source>
        <dbReference type="SAM" id="MobiDB-lite"/>
    </source>
</evidence>
<dbReference type="RefSeq" id="XP_008720408.1">
    <property type="nucleotide sequence ID" value="XM_008722186.1"/>
</dbReference>
<dbReference type="Pfam" id="PF03980">
    <property type="entry name" value="Nnf1"/>
    <property type="match status" value="1"/>
</dbReference>
<organism evidence="11 12">
    <name type="scientific">Cyphellophora europaea (strain CBS 101466)</name>
    <name type="common">Phialophora europaea</name>
    <dbReference type="NCBI Taxonomy" id="1220924"/>
    <lineage>
        <taxon>Eukaryota</taxon>
        <taxon>Fungi</taxon>
        <taxon>Dikarya</taxon>
        <taxon>Ascomycota</taxon>
        <taxon>Pezizomycotina</taxon>
        <taxon>Eurotiomycetes</taxon>
        <taxon>Chaetothyriomycetidae</taxon>
        <taxon>Chaetothyriales</taxon>
        <taxon>Cyphellophoraceae</taxon>
        <taxon>Cyphellophora</taxon>
    </lineage>
</organism>
<dbReference type="eggNOG" id="ENOG502S9JT">
    <property type="taxonomic scope" value="Eukaryota"/>
</dbReference>
<name>W2RK97_CYPE1</name>
<evidence type="ECO:0000256" key="4">
    <source>
        <dbReference type="ARBA" id="ARBA00022618"/>
    </source>
</evidence>
<dbReference type="VEuPathDB" id="FungiDB:HMPREF1541_07863"/>
<evidence type="ECO:0000313" key="11">
    <source>
        <dbReference type="EMBL" id="ETN36876.1"/>
    </source>
</evidence>
<dbReference type="AlphaFoldDB" id="W2RK97"/>